<proteinExistence type="predicted"/>
<accession>A0ABN1M3U6</accession>
<feature type="transmembrane region" description="Helical" evidence="1">
    <location>
        <begin position="7"/>
        <end position="25"/>
    </location>
</feature>
<comment type="caution">
    <text evidence="2">The sequence shown here is derived from an EMBL/GenBank/DDBJ whole genome shotgun (WGS) entry which is preliminary data.</text>
</comment>
<gene>
    <name evidence="2" type="ORF">GCM10008917_15350</name>
</gene>
<keyword evidence="3" id="KW-1185">Reference proteome</keyword>
<feature type="transmembrane region" description="Helical" evidence="1">
    <location>
        <begin position="31"/>
        <end position="50"/>
    </location>
</feature>
<keyword evidence="1" id="KW-0472">Membrane</keyword>
<protein>
    <submittedName>
        <fullName evidence="2">Uncharacterized protein</fullName>
    </submittedName>
</protein>
<name>A0ABN1M3U6_9FIRM</name>
<keyword evidence="1" id="KW-0812">Transmembrane</keyword>
<dbReference type="EMBL" id="BAAACP010000008">
    <property type="protein sequence ID" value="GAA0863917.1"/>
    <property type="molecule type" value="Genomic_DNA"/>
</dbReference>
<evidence type="ECO:0000256" key="1">
    <source>
        <dbReference type="SAM" id="Phobius"/>
    </source>
</evidence>
<evidence type="ECO:0000313" key="2">
    <source>
        <dbReference type="EMBL" id="GAA0863917.1"/>
    </source>
</evidence>
<sequence>MKKLKLIGLGLLCTILIFILNISIIFNNPYIYVPVCCLIIFVFSRVIRFCK</sequence>
<evidence type="ECO:0000313" key="3">
    <source>
        <dbReference type="Proteomes" id="UP001400965"/>
    </source>
</evidence>
<dbReference type="Proteomes" id="UP001400965">
    <property type="component" value="Unassembled WGS sequence"/>
</dbReference>
<organism evidence="2 3">
    <name type="scientific">Paraclostridium tenue</name>
    <dbReference type="NCBI Taxonomy" id="1737"/>
    <lineage>
        <taxon>Bacteria</taxon>
        <taxon>Bacillati</taxon>
        <taxon>Bacillota</taxon>
        <taxon>Clostridia</taxon>
        <taxon>Peptostreptococcales</taxon>
        <taxon>Peptostreptococcaceae</taxon>
        <taxon>Paraclostridium</taxon>
    </lineage>
</organism>
<reference evidence="2 3" key="1">
    <citation type="journal article" date="2019" name="Int. J. Syst. Evol. Microbiol.">
        <title>The Global Catalogue of Microorganisms (GCM) 10K type strain sequencing project: providing services to taxonomists for standard genome sequencing and annotation.</title>
        <authorList>
            <consortium name="The Broad Institute Genomics Platform"/>
            <consortium name="The Broad Institute Genome Sequencing Center for Infectious Disease"/>
            <person name="Wu L."/>
            <person name="Ma J."/>
        </authorList>
    </citation>
    <scope>NUCLEOTIDE SEQUENCE [LARGE SCALE GENOMIC DNA]</scope>
    <source>
        <strain evidence="2 3">JCM 6486</strain>
    </source>
</reference>
<keyword evidence="1" id="KW-1133">Transmembrane helix</keyword>